<dbReference type="InterPro" id="IPR036397">
    <property type="entry name" value="RNaseH_sf"/>
</dbReference>
<keyword evidence="1" id="KW-0175">Coiled coil</keyword>
<feature type="region of interest" description="Disordered" evidence="2">
    <location>
        <begin position="391"/>
        <end position="422"/>
    </location>
</feature>
<dbReference type="InterPro" id="IPR058570">
    <property type="entry name" value="HROB_OB"/>
</dbReference>
<feature type="compositionally biased region" description="Basic and acidic residues" evidence="2">
    <location>
        <begin position="400"/>
        <end position="422"/>
    </location>
</feature>
<dbReference type="Pfam" id="PF15072">
    <property type="entry name" value="HROB"/>
    <property type="match status" value="1"/>
</dbReference>
<feature type="coiled-coil region" evidence="1">
    <location>
        <begin position="924"/>
        <end position="974"/>
    </location>
</feature>
<gene>
    <name evidence="4" type="ORF">Tci_011692</name>
</gene>
<dbReference type="Gene3D" id="3.30.420.10">
    <property type="entry name" value="Ribonuclease H-like superfamily/Ribonuclease H"/>
    <property type="match status" value="1"/>
</dbReference>
<organism evidence="4">
    <name type="scientific">Tanacetum cinerariifolium</name>
    <name type="common">Dalmatian daisy</name>
    <name type="synonym">Chrysanthemum cinerariifolium</name>
    <dbReference type="NCBI Taxonomy" id="118510"/>
    <lineage>
        <taxon>Eukaryota</taxon>
        <taxon>Viridiplantae</taxon>
        <taxon>Streptophyta</taxon>
        <taxon>Embryophyta</taxon>
        <taxon>Tracheophyta</taxon>
        <taxon>Spermatophyta</taxon>
        <taxon>Magnoliopsida</taxon>
        <taxon>eudicotyledons</taxon>
        <taxon>Gunneridae</taxon>
        <taxon>Pentapetalae</taxon>
        <taxon>asterids</taxon>
        <taxon>campanulids</taxon>
        <taxon>Asterales</taxon>
        <taxon>Asteraceae</taxon>
        <taxon>Asteroideae</taxon>
        <taxon>Anthemideae</taxon>
        <taxon>Anthemidinae</taxon>
        <taxon>Tanacetum</taxon>
    </lineage>
</organism>
<name>A0A6L2JVS6_TANCI</name>
<dbReference type="PANTHER" id="PTHR35046:SF9">
    <property type="entry name" value="RNA-DIRECTED DNA POLYMERASE"/>
    <property type="match status" value="1"/>
</dbReference>
<dbReference type="GO" id="GO:0003676">
    <property type="term" value="F:nucleic acid binding"/>
    <property type="evidence" value="ECO:0007669"/>
    <property type="project" value="InterPro"/>
</dbReference>
<accession>A0A6L2JVS6</accession>
<dbReference type="PANTHER" id="PTHR35046">
    <property type="entry name" value="ZINC KNUCKLE (CCHC-TYPE) FAMILY PROTEIN"/>
    <property type="match status" value="1"/>
</dbReference>
<proteinExistence type="predicted"/>
<feature type="domain" description="Homologous recombination OB-fold protein OB-fold" evidence="3">
    <location>
        <begin position="846"/>
        <end position="906"/>
    </location>
</feature>
<feature type="region of interest" description="Disordered" evidence="2">
    <location>
        <begin position="199"/>
        <end position="232"/>
    </location>
</feature>
<reference evidence="4" key="1">
    <citation type="journal article" date="2019" name="Sci. Rep.">
        <title>Draft genome of Tanacetum cinerariifolium, the natural source of mosquito coil.</title>
        <authorList>
            <person name="Yamashiro T."/>
            <person name="Shiraishi A."/>
            <person name="Satake H."/>
            <person name="Nakayama K."/>
        </authorList>
    </citation>
    <scope>NUCLEOTIDE SEQUENCE</scope>
</reference>
<dbReference type="InterPro" id="IPR012337">
    <property type="entry name" value="RNaseH-like_sf"/>
</dbReference>
<evidence type="ECO:0000256" key="1">
    <source>
        <dbReference type="SAM" id="Coils"/>
    </source>
</evidence>
<dbReference type="AlphaFoldDB" id="A0A6L2JVS6"/>
<dbReference type="SUPFAM" id="SSF53098">
    <property type="entry name" value="Ribonuclease H-like"/>
    <property type="match status" value="1"/>
</dbReference>
<evidence type="ECO:0000259" key="3">
    <source>
        <dbReference type="Pfam" id="PF15072"/>
    </source>
</evidence>
<comment type="caution">
    <text evidence="4">The sequence shown here is derived from an EMBL/GenBank/DDBJ whole genome shotgun (WGS) entry which is preliminary data.</text>
</comment>
<dbReference type="GO" id="GO:0000725">
    <property type="term" value="P:recombinational repair"/>
    <property type="evidence" value="ECO:0007669"/>
    <property type="project" value="InterPro"/>
</dbReference>
<protein>
    <recommendedName>
        <fullName evidence="3">Homologous recombination OB-fold protein OB-fold domain-containing protein</fullName>
    </recommendedName>
</protein>
<evidence type="ECO:0000256" key="2">
    <source>
        <dbReference type="SAM" id="MobiDB-lite"/>
    </source>
</evidence>
<sequence>MSRTHKLKRLYKVGLTAIVISSFDDEALDKEDTSKQGRIDETYADKDIALVSTHDTQDNIVQDEGIEDVGEEEVVKVVTTAKMIVDDAQVNTAIADVPVSATETIVTIAPTISTESTKTNVEKRRKFFTAKRTEETRNRPPTKAQQRSLMCIYLKNIDGWKTRALKNKSFAEIQELFDKVMKRINNFVDFRTELVEKSTKKAQSEITQEESSKRAGDELEQERSKKQKVEDDKESEELKKCLEIIPGDGDDVTIDATPLSTNKMLKNFDREDLEVLWRLVKDRFVKTMPVDHMDSFLMNNLKTMFEHHVKDNVWKNQQGLAKLVLLVKFLPTKAQQRSLMCIYLRNMDGWKTRALKNKSFAEIQELFDKVIKRINNFVDFKTELVEKSTKKAQSEITQEESSKRARDELEQERSKKQKVEDDKESEELKKCLEIIPDDGDDVTIDATPYLPMDHIDSFLMHNLKTMFEHHVKDNVWKNQQGLAKVKNWKLFDSYGVHCVTIQNIIYYLLVEKMYPLTHHTMNQTFNNVKLKVDYECEMAYELLSQERGVSKISYKKGSEKVVADALTRVPNNDEEMMKMVKQWVMKCVVYQKQKRDLSAYPCLIQPLPISVTRWSEISMDFIEGLLKSQGNSVILVVVDRDKVFPSHFWKSLFEVLKVQLRMSTAYHPQTDGQFEVKPPIHFPYLARESSVEVVDRSMLAREQVLNMLKFYLKRAQDRMVSLAYRNRIDRSFEVGTWVFLKLQPRRQVTVRQGNHVCETTTTQNTTGSVQVEETLVRIINGHAGVAQVEEKPVRIIPGPAVLEDVGEDEGFKGGSWVSAVEYVNANGGGIVNGCLGDIENYIKNGKLEQVVVIIKSCTSNAIGDLTVILKDLSSTIHGTIHHKVIDRGGGNEKDITVRSALMLANVYDSIPGNGSGVGGSGMLMEEEEIVKLMEEEEMADLELRVCWNDTHQEMADEEALNLALDEEARQAQADQEQLEKC</sequence>
<dbReference type="EMBL" id="BKCJ010001209">
    <property type="protein sequence ID" value="GEU39714.1"/>
    <property type="molecule type" value="Genomic_DNA"/>
</dbReference>
<evidence type="ECO:0000313" key="4">
    <source>
        <dbReference type="EMBL" id="GEU39714.1"/>
    </source>
</evidence>
<feature type="compositionally biased region" description="Basic and acidic residues" evidence="2">
    <location>
        <begin position="210"/>
        <end position="232"/>
    </location>
</feature>